<reference evidence="2" key="1">
    <citation type="submission" date="2018-11" db="EMBL/GenBank/DDBJ databases">
        <authorList>
            <consortium name="Genoscope - CEA"/>
            <person name="William W."/>
        </authorList>
    </citation>
    <scope>NUCLEOTIDE SEQUENCE</scope>
</reference>
<organism evidence="2">
    <name type="scientific">Brassica campestris</name>
    <name type="common">Field mustard</name>
    <dbReference type="NCBI Taxonomy" id="3711"/>
    <lineage>
        <taxon>Eukaryota</taxon>
        <taxon>Viridiplantae</taxon>
        <taxon>Streptophyta</taxon>
        <taxon>Embryophyta</taxon>
        <taxon>Tracheophyta</taxon>
        <taxon>Spermatophyta</taxon>
        <taxon>Magnoliopsida</taxon>
        <taxon>eudicotyledons</taxon>
        <taxon>Gunneridae</taxon>
        <taxon>Pentapetalae</taxon>
        <taxon>rosids</taxon>
        <taxon>malvids</taxon>
        <taxon>Brassicales</taxon>
        <taxon>Brassicaceae</taxon>
        <taxon>Brassiceae</taxon>
        <taxon>Brassica</taxon>
    </lineage>
</organism>
<evidence type="ECO:0000313" key="2">
    <source>
        <dbReference type="EMBL" id="VDC71124.1"/>
    </source>
</evidence>
<sequence length="37" mass="4282">MCLTILVYALVIIVTCCSVCWESSWLFQTQLGLQMER</sequence>
<dbReference type="EMBL" id="LR031570">
    <property type="protein sequence ID" value="VDC71124.1"/>
    <property type="molecule type" value="Genomic_DNA"/>
</dbReference>
<protein>
    <submittedName>
        <fullName evidence="2">Uncharacterized protein</fullName>
    </submittedName>
</protein>
<name>A0A3P5Z5E7_BRACM</name>
<evidence type="ECO:0000256" key="1">
    <source>
        <dbReference type="SAM" id="Phobius"/>
    </source>
</evidence>
<keyword evidence="1" id="KW-1133">Transmembrane helix</keyword>
<keyword evidence="1" id="KW-0812">Transmembrane</keyword>
<feature type="transmembrane region" description="Helical" evidence="1">
    <location>
        <begin position="6"/>
        <end position="27"/>
    </location>
</feature>
<gene>
    <name evidence="2" type="ORF">BRAA05T20838Z</name>
</gene>
<proteinExistence type="predicted"/>
<dbReference type="AlphaFoldDB" id="A0A3P5Z5E7"/>
<accession>A0A3P5Z5E7</accession>
<keyword evidence="1" id="KW-0472">Membrane</keyword>